<dbReference type="PRINTS" id="PR01181">
    <property type="entry name" value="DAPDCRBXLASE"/>
</dbReference>
<sequence>MRTETPQQEWTELEPQHPEDDEVRRDPACAVRVPLRGTMRIGPEGHLWIGGCDTVELARRFGTPLFVYDETLIRDRIRAFHQAFRETGLTYEIAYAAKAFCTLAMCELAAEEGLAVDAVSGGELLTALRAGVERQRIHLHGNNKTQAELELAVRSGIGYIIVDNFVELEMLDAVAAAAGATVDVLLRVAPGIEAHTHEYISTGQQDSKFGFDWENGQAREAVRRVAACRHLRCIGLHSHIGSQIFDAGGFVKAIERVTELYAEGVALGLPLRVLNVGGGFGIRYTAEDDPEPIRRQIHTIVDAVRSAFAVHRLPLPEVAVEPGRSIVGEAGTTLYTVGTHKLIPGVRNYVSVDGGMTDNPRLALYGAKYEALLANRAVDAPTGVWAVAGKCCESGDMLIWEAPLPDPRPGDILAVFCTGAYNYSMASHYNRNPIPAVVFVRDGEATVVVERETWEDLLRQDRPLRRG</sequence>
<evidence type="ECO:0000259" key="11">
    <source>
        <dbReference type="Pfam" id="PF02784"/>
    </source>
</evidence>
<dbReference type="InterPro" id="IPR000183">
    <property type="entry name" value="Orn/DAP/Arg_de-COase"/>
</dbReference>
<evidence type="ECO:0000256" key="2">
    <source>
        <dbReference type="ARBA" id="ARBA00022793"/>
    </source>
</evidence>
<reference evidence="13" key="1">
    <citation type="submission" date="2016-10" db="EMBL/GenBank/DDBJ databases">
        <authorList>
            <person name="Varghese N."/>
        </authorList>
    </citation>
    <scope>NUCLEOTIDE SEQUENCE [LARGE SCALE GENOMIC DNA]</scope>
    <source>
        <strain evidence="13">DSM 17980</strain>
    </source>
</reference>
<evidence type="ECO:0000256" key="9">
    <source>
        <dbReference type="SAM" id="MobiDB-lite"/>
    </source>
</evidence>
<dbReference type="InterPro" id="IPR002986">
    <property type="entry name" value="DAP_deCOOHase_LysA"/>
</dbReference>
<dbReference type="InterPro" id="IPR022644">
    <property type="entry name" value="De-COase2_N"/>
</dbReference>
<comment type="function">
    <text evidence="5">Specifically catalyzes the decarboxylation of meso-diaminopimelate (meso-DAP) to L-lysine.</text>
</comment>
<dbReference type="NCBIfam" id="TIGR01048">
    <property type="entry name" value="lysA"/>
    <property type="match status" value="1"/>
</dbReference>
<accession>A0A1I7JRS3</accession>
<feature type="domain" description="Orn/DAP/Arg decarboxylase 2 C-terminal" evidence="10">
    <location>
        <begin position="66"/>
        <end position="419"/>
    </location>
</feature>
<keyword evidence="4 5" id="KW-0456">Lyase</keyword>
<feature type="region of interest" description="Disordered" evidence="9">
    <location>
        <begin position="1"/>
        <end position="26"/>
    </location>
</feature>
<dbReference type="Pfam" id="PF02784">
    <property type="entry name" value="Orn_Arg_deC_N"/>
    <property type="match status" value="1"/>
</dbReference>
<dbReference type="EC" id="4.1.1.20" evidence="5 6"/>
<evidence type="ECO:0000259" key="10">
    <source>
        <dbReference type="Pfam" id="PF00278"/>
    </source>
</evidence>
<feature type="binding site" evidence="5">
    <location>
        <position position="361"/>
    </location>
    <ligand>
        <name>substrate</name>
    </ligand>
</feature>
<dbReference type="GO" id="GO:0030170">
    <property type="term" value="F:pyridoxal phosphate binding"/>
    <property type="evidence" value="ECO:0007669"/>
    <property type="project" value="UniProtKB-UniRule"/>
</dbReference>
<evidence type="ECO:0000256" key="1">
    <source>
        <dbReference type="ARBA" id="ARBA00001933"/>
    </source>
</evidence>
<feature type="domain" description="Orn/DAP/Arg decarboxylase 2 N-terminal" evidence="11">
    <location>
        <begin position="73"/>
        <end position="327"/>
    </location>
</feature>
<feature type="binding site" evidence="5">
    <location>
        <position position="393"/>
    </location>
    <ligand>
        <name>substrate</name>
    </ligand>
</feature>
<dbReference type="FunFam" id="3.20.20.10:FF:000003">
    <property type="entry name" value="Diaminopimelate decarboxylase"/>
    <property type="match status" value="1"/>
</dbReference>
<dbReference type="CDD" id="cd06828">
    <property type="entry name" value="PLPDE_III_DapDC"/>
    <property type="match status" value="1"/>
</dbReference>
<organism evidence="12 13">
    <name type="scientific">Alicyclobacillus macrosporangiidus</name>
    <dbReference type="NCBI Taxonomy" id="392015"/>
    <lineage>
        <taxon>Bacteria</taxon>
        <taxon>Bacillati</taxon>
        <taxon>Bacillota</taxon>
        <taxon>Bacilli</taxon>
        <taxon>Bacillales</taxon>
        <taxon>Alicyclobacillaceae</taxon>
        <taxon>Alicyclobacillus</taxon>
    </lineage>
</organism>
<feature type="binding site" evidence="5">
    <location>
        <position position="365"/>
    </location>
    <ligand>
        <name>substrate</name>
    </ligand>
</feature>
<dbReference type="GO" id="GO:0009089">
    <property type="term" value="P:lysine biosynthetic process via diaminopimelate"/>
    <property type="evidence" value="ECO:0007669"/>
    <property type="project" value="UniProtKB-UniRule"/>
</dbReference>
<name>A0A1I7JRS3_9BACL</name>
<dbReference type="AlphaFoldDB" id="A0A1I7JRS3"/>
<feature type="binding site" evidence="5">
    <location>
        <position position="421"/>
    </location>
    <ligand>
        <name>substrate</name>
    </ligand>
</feature>
<dbReference type="STRING" id="392015.SAMN05421543_11184"/>
<comment type="similarity">
    <text evidence="5">Belongs to the Orn/Lys/Arg decarboxylase class-II family. LysA subfamily.</text>
</comment>
<keyword evidence="13" id="KW-1185">Reference proteome</keyword>
<dbReference type="EMBL" id="FPBV01000011">
    <property type="protein sequence ID" value="SFU87866.1"/>
    <property type="molecule type" value="Genomic_DNA"/>
</dbReference>
<dbReference type="GO" id="GO:0008836">
    <property type="term" value="F:diaminopimelate decarboxylase activity"/>
    <property type="evidence" value="ECO:0007669"/>
    <property type="project" value="UniProtKB-UniRule"/>
</dbReference>
<comment type="catalytic activity">
    <reaction evidence="5 8">
        <text>meso-2,6-diaminopimelate + H(+) = L-lysine + CO2</text>
        <dbReference type="Rhea" id="RHEA:15101"/>
        <dbReference type="ChEBI" id="CHEBI:15378"/>
        <dbReference type="ChEBI" id="CHEBI:16526"/>
        <dbReference type="ChEBI" id="CHEBI:32551"/>
        <dbReference type="ChEBI" id="CHEBI:57791"/>
        <dbReference type="EC" id="4.1.1.20"/>
    </reaction>
</comment>
<comment type="cofactor">
    <cofactor evidence="1 5 7 8">
        <name>pyridoxal 5'-phosphate</name>
        <dbReference type="ChEBI" id="CHEBI:597326"/>
    </cofactor>
</comment>
<evidence type="ECO:0000256" key="6">
    <source>
        <dbReference type="NCBIfam" id="TIGR01048"/>
    </source>
</evidence>
<evidence type="ECO:0000313" key="12">
    <source>
        <dbReference type="EMBL" id="SFU87866.1"/>
    </source>
</evidence>
<evidence type="ECO:0000256" key="4">
    <source>
        <dbReference type="ARBA" id="ARBA00023239"/>
    </source>
</evidence>
<dbReference type="HAMAP" id="MF_02120">
    <property type="entry name" value="LysA"/>
    <property type="match status" value="1"/>
</dbReference>
<feature type="binding site" evidence="5">
    <location>
        <begin position="321"/>
        <end position="324"/>
    </location>
    <ligand>
        <name>pyridoxal 5'-phosphate</name>
        <dbReference type="ChEBI" id="CHEBI:597326"/>
    </ligand>
</feature>
<dbReference type="eggNOG" id="COG0019">
    <property type="taxonomic scope" value="Bacteria"/>
</dbReference>
<dbReference type="Gene3D" id="2.40.37.10">
    <property type="entry name" value="Lyase, Ornithine Decarboxylase, Chain A, domain 1"/>
    <property type="match status" value="1"/>
</dbReference>
<dbReference type="Proteomes" id="UP000183508">
    <property type="component" value="Unassembled WGS sequence"/>
</dbReference>
<keyword evidence="2 5" id="KW-0210">Decarboxylase</keyword>
<dbReference type="InterPro" id="IPR009006">
    <property type="entry name" value="Ala_racemase/Decarboxylase_C"/>
</dbReference>
<evidence type="ECO:0000256" key="5">
    <source>
        <dbReference type="HAMAP-Rule" id="MF_02120"/>
    </source>
</evidence>
<feature type="modified residue" description="N6-(pyridoxal phosphate)lysine" evidence="5 7">
    <location>
        <position position="98"/>
    </location>
</feature>
<dbReference type="Pfam" id="PF00278">
    <property type="entry name" value="Orn_DAP_Arg_deC"/>
    <property type="match status" value="1"/>
</dbReference>
<dbReference type="PANTHER" id="PTHR43727:SF2">
    <property type="entry name" value="GROUP IV DECARBOXYLASE"/>
    <property type="match status" value="1"/>
</dbReference>
<dbReference type="SUPFAM" id="SSF51419">
    <property type="entry name" value="PLP-binding barrel"/>
    <property type="match status" value="1"/>
</dbReference>
<gene>
    <name evidence="5" type="primary">lysA</name>
    <name evidence="12" type="ORF">SAMN05421543_11184</name>
</gene>
<feature type="compositionally biased region" description="Polar residues" evidence="9">
    <location>
        <begin position="1"/>
        <end position="10"/>
    </location>
</feature>
<feature type="active site" description="Proton donor" evidence="7">
    <location>
        <position position="392"/>
    </location>
</feature>
<dbReference type="Gene3D" id="3.20.20.10">
    <property type="entry name" value="Alanine racemase"/>
    <property type="match status" value="1"/>
</dbReference>
<evidence type="ECO:0000313" key="13">
    <source>
        <dbReference type="Proteomes" id="UP000183508"/>
    </source>
</evidence>
<feature type="binding site" evidence="5">
    <location>
        <position position="324"/>
    </location>
    <ligand>
        <name>substrate</name>
    </ligand>
</feature>
<feature type="compositionally biased region" description="Basic and acidic residues" evidence="9">
    <location>
        <begin position="14"/>
        <end position="26"/>
    </location>
</feature>
<evidence type="ECO:0000256" key="7">
    <source>
        <dbReference type="PIRSR" id="PIRSR600183-50"/>
    </source>
</evidence>
<keyword evidence="5 8" id="KW-0457">Lysine biosynthesis</keyword>
<dbReference type="InterPro" id="IPR029066">
    <property type="entry name" value="PLP-binding_barrel"/>
</dbReference>
<dbReference type="UniPathway" id="UPA00034">
    <property type="reaction ID" value="UER00027"/>
</dbReference>
<feature type="binding site" evidence="5">
    <location>
        <position position="421"/>
    </location>
    <ligand>
        <name>pyridoxal 5'-phosphate</name>
        <dbReference type="ChEBI" id="CHEBI:597326"/>
    </ligand>
</feature>
<keyword evidence="5" id="KW-0028">Amino-acid biosynthesis</keyword>
<dbReference type="PANTHER" id="PTHR43727">
    <property type="entry name" value="DIAMINOPIMELATE DECARBOXYLASE"/>
    <property type="match status" value="1"/>
</dbReference>
<comment type="subunit">
    <text evidence="5">Homodimer.</text>
</comment>
<dbReference type="SUPFAM" id="SSF50621">
    <property type="entry name" value="Alanine racemase C-terminal domain-like"/>
    <property type="match status" value="1"/>
</dbReference>
<proteinExistence type="inferred from homology"/>
<evidence type="ECO:0000256" key="8">
    <source>
        <dbReference type="RuleBase" id="RU003738"/>
    </source>
</evidence>
<keyword evidence="3 5" id="KW-0663">Pyridoxal phosphate</keyword>
<comment type="pathway">
    <text evidence="5 8">Amino-acid biosynthesis; L-lysine biosynthesis via DAP pathway; L-lysine from DL-2,6-diaminopimelate: step 1/1.</text>
</comment>
<dbReference type="PRINTS" id="PR01179">
    <property type="entry name" value="ODADCRBXLASE"/>
</dbReference>
<protein>
    <recommendedName>
        <fullName evidence="5 6">Diaminopimelate decarboxylase</fullName>
        <shortName evidence="5">DAP decarboxylase</shortName>
        <shortName evidence="5">DAPDC</shortName>
        <ecNumber evidence="5 6">4.1.1.20</ecNumber>
    </recommendedName>
</protein>
<dbReference type="InterPro" id="IPR022643">
    <property type="entry name" value="De-COase2_C"/>
</dbReference>
<evidence type="ECO:0000256" key="3">
    <source>
        <dbReference type="ARBA" id="ARBA00022898"/>
    </source>
</evidence>
<feature type="binding site" evidence="5">
    <location>
        <position position="279"/>
    </location>
    <ligand>
        <name>pyridoxal 5'-phosphate</name>
        <dbReference type="ChEBI" id="CHEBI:597326"/>
    </ligand>
</feature>